<proteinExistence type="inferred from homology"/>
<keyword evidence="3" id="KW-0560">Oxidoreductase</keyword>
<dbReference type="CDD" id="cd05233">
    <property type="entry name" value="SDR_c"/>
    <property type="match status" value="1"/>
</dbReference>
<dbReference type="Proteomes" id="UP000256645">
    <property type="component" value="Unassembled WGS sequence"/>
</dbReference>
<evidence type="ECO:0000313" key="4">
    <source>
        <dbReference type="EMBL" id="RDW88757.1"/>
    </source>
</evidence>
<name>A0A3D8SR39_9HELO</name>
<dbReference type="EMBL" id="PDLM01000001">
    <property type="protein sequence ID" value="RDW88757.1"/>
    <property type="molecule type" value="Genomic_DNA"/>
</dbReference>
<keyword evidence="5" id="KW-1185">Reference proteome</keyword>
<dbReference type="AlphaFoldDB" id="A0A3D8SR39"/>
<reference evidence="4 5" key="1">
    <citation type="journal article" date="2018" name="IMA Fungus">
        <title>IMA Genome-F 9: Draft genome sequence of Annulohypoxylon stygium, Aspergillus mulundensis, Berkeleyomyces basicola (syn. Thielaviopsis basicola), Ceratocystis smalleyi, two Cercospora beticola strains, Coleophoma cylindrospora, Fusarium fracticaudum, Phialophora cf. hyalina, and Morchella septimelata.</title>
        <authorList>
            <person name="Wingfield B.D."/>
            <person name="Bills G.F."/>
            <person name="Dong Y."/>
            <person name="Huang W."/>
            <person name="Nel W.J."/>
            <person name="Swalarsk-Parry B.S."/>
            <person name="Vaghefi N."/>
            <person name="Wilken P.M."/>
            <person name="An Z."/>
            <person name="de Beer Z.W."/>
            <person name="De Vos L."/>
            <person name="Chen L."/>
            <person name="Duong T.A."/>
            <person name="Gao Y."/>
            <person name="Hammerbacher A."/>
            <person name="Kikkert J.R."/>
            <person name="Li Y."/>
            <person name="Li H."/>
            <person name="Li K."/>
            <person name="Li Q."/>
            <person name="Liu X."/>
            <person name="Ma X."/>
            <person name="Naidoo K."/>
            <person name="Pethybridge S.J."/>
            <person name="Sun J."/>
            <person name="Steenkamp E.T."/>
            <person name="van der Nest M.A."/>
            <person name="van Wyk S."/>
            <person name="Wingfield M.J."/>
            <person name="Xiong C."/>
            <person name="Yue Q."/>
            <person name="Zhang X."/>
        </authorList>
    </citation>
    <scope>NUCLEOTIDE SEQUENCE [LARGE SCALE GENOMIC DNA]</scope>
    <source>
        <strain evidence="4 5">BP6252</strain>
    </source>
</reference>
<gene>
    <name evidence="4" type="ORF">BP6252_00789</name>
</gene>
<accession>A0A3D8SR39</accession>
<protein>
    <submittedName>
        <fullName evidence="4">Uncharacterized protein</fullName>
    </submittedName>
</protein>
<dbReference type="PRINTS" id="PR00080">
    <property type="entry name" value="SDRFAMILY"/>
</dbReference>
<dbReference type="FunFam" id="3.40.50.720:FF:000084">
    <property type="entry name" value="Short-chain dehydrogenase reductase"/>
    <property type="match status" value="1"/>
</dbReference>
<dbReference type="Pfam" id="PF13561">
    <property type="entry name" value="adh_short_C2"/>
    <property type="match status" value="1"/>
</dbReference>
<dbReference type="Gene3D" id="3.40.50.720">
    <property type="entry name" value="NAD(P)-binding Rossmann-like Domain"/>
    <property type="match status" value="1"/>
</dbReference>
<sequence length="258" mass="27098">MASPNSSPVAIVTGCASGIGLATAQVFLQEGYRVFGVDVSDLDFSKLGGQDANMGFKKANLTAEGMCEEVVKECIEKFGARIDVLANVAGVSDAFAAADTFTDVEFTRVMAINLTVPLHLMRAVLPVMKEQKSGAIINVASKSALSGAAAGVAYTASKHGLLGATKHTAWRFKDAGIRCNAVLPGGVATNIANSMQQQYFDMEAYTTLQPVHNLNTPQGKPLLVTPEHVANAIFFLASEKAKFISGAALPVDTAWSTI</sequence>
<dbReference type="OrthoDB" id="37659at2759"/>
<dbReference type="STRING" id="1849047.A0A3D8SR39"/>
<dbReference type="PRINTS" id="PR00081">
    <property type="entry name" value="GDHRDH"/>
</dbReference>
<dbReference type="PANTHER" id="PTHR24321">
    <property type="entry name" value="DEHYDROGENASES, SHORT CHAIN"/>
    <property type="match status" value="1"/>
</dbReference>
<dbReference type="InterPro" id="IPR002347">
    <property type="entry name" value="SDR_fam"/>
</dbReference>
<dbReference type="InterPro" id="IPR036291">
    <property type="entry name" value="NAD(P)-bd_dom_sf"/>
</dbReference>
<organism evidence="4 5">
    <name type="scientific">Coleophoma cylindrospora</name>
    <dbReference type="NCBI Taxonomy" id="1849047"/>
    <lineage>
        <taxon>Eukaryota</taxon>
        <taxon>Fungi</taxon>
        <taxon>Dikarya</taxon>
        <taxon>Ascomycota</taxon>
        <taxon>Pezizomycotina</taxon>
        <taxon>Leotiomycetes</taxon>
        <taxon>Helotiales</taxon>
        <taxon>Dermateaceae</taxon>
        <taxon>Coleophoma</taxon>
    </lineage>
</organism>
<comment type="caution">
    <text evidence="4">The sequence shown here is derived from an EMBL/GenBank/DDBJ whole genome shotgun (WGS) entry which is preliminary data.</text>
</comment>
<dbReference type="PANTHER" id="PTHR24321:SF8">
    <property type="entry name" value="ESTRADIOL 17-BETA-DEHYDROGENASE 8-RELATED"/>
    <property type="match status" value="1"/>
</dbReference>
<dbReference type="SUPFAM" id="SSF51735">
    <property type="entry name" value="NAD(P)-binding Rossmann-fold domains"/>
    <property type="match status" value="1"/>
</dbReference>
<keyword evidence="2" id="KW-0521">NADP</keyword>
<comment type="similarity">
    <text evidence="1">Belongs to the short-chain dehydrogenases/reductases (SDR) family.</text>
</comment>
<evidence type="ECO:0000256" key="2">
    <source>
        <dbReference type="ARBA" id="ARBA00022857"/>
    </source>
</evidence>
<evidence type="ECO:0000313" key="5">
    <source>
        <dbReference type="Proteomes" id="UP000256645"/>
    </source>
</evidence>
<evidence type="ECO:0000256" key="3">
    <source>
        <dbReference type="ARBA" id="ARBA00023002"/>
    </source>
</evidence>
<dbReference type="GO" id="GO:0016491">
    <property type="term" value="F:oxidoreductase activity"/>
    <property type="evidence" value="ECO:0007669"/>
    <property type="project" value="UniProtKB-KW"/>
</dbReference>
<dbReference type="GO" id="GO:0009688">
    <property type="term" value="P:abscisic acid biosynthetic process"/>
    <property type="evidence" value="ECO:0007669"/>
    <property type="project" value="UniProtKB-ARBA"/>
</dbReference>
<evidence type="ECO:0000256" key="1">
    <source>
        <dbReference type="ARBA" id="ARBA00006484"/>
    </source>
</evidence>